<evidence type="ECO:0000256" key="1">
    <source>
        <dbReference type="ARBA" id="ARBA00004173"/>
    </source>
</evidence>
<evidence type="ECO:0000256" key="5">
    <source>
        <dbReference type="ARBA" id="ARBA00042114"/>
    </source>
</evidence>
<sequence length="521" mass="59432">MLEEDDEITPGGGNDGEGQQLESQHIQKPSNRNGDRERSHYSSSSRTSSRHEADYHHRSNRDRDRDRERSHRDRDHHRERNRDREYGGRYRDHRDHRDEYRRDKRSRSRSRSKESRSRDRDRHRSHRDDRSSRDGGGSRPERTAQDRLSAEIEQELANLRRQHDMKEALKRKHQQGERQDRASSNGVDSQDDSKPSRGDAERRPAISSGGTHSRHYEKQHSSSFIPKNDPGPPVEYVPEIQTEEERIEFQRKMQEKLQQHLAAEGKLYPPPSKPQRDMPAPVTVTGFANDGSFLEMFKQLQQQQAVATGSSSTAMTAMAHPHVASIPATIPTAVKPMLVPTAAIPRMPLAVQQPAVGAFKLVPAVAAAVIPSQIVKPSTIEKEPPPPPLPVFGRRRGGKILKTGMVKKVRPIEESASEAPNDAWTLYLQEVKKYKSASSTPRVSVMAYEPKTAPFDPRFPNQNQTKHCYQSYLDFHRCEKVKGEGDQVCKYFKSVFASLCPNSWVEKWDSQREEGTFAGHI</sequence>
<accession>A0A182JUF5</accession>
<keyword evidence="2" id="KW-0496">Mitochondrion</keyword>
<feature type="compositionally biased region" description="Basic and acidic residues" evidence="6">
    <location>
        <begin position="111"/>
        <end position="133"/>
    </location>
</feature>
<dbReference type="STRING" id="43041.A0A182JUF5"/>
<dbReference type="CDD" id="cd00926">
    <property type="entry name" value="Cyt_c_Oxidase_VIb"/>
    <property type="match status" value="1"/>
</dbReference>
<evidence type="ECO:0000256" key="6">
    <source>
        <dbReference type="SAM" id="MobiDB-lite"/>
    </source>
</evidence>
<dbReference type="Pfam" id="PF02297">
    <property type="entry name" value="COX6B"/>
    <property type="match status" value="1"/>
</dbReference>
<reference evidence="7" key="2">
    <citation type="submission" date="2020-05" db="UniProtKB">
        <authorList>
            <consortium name="EnsemblMetazoa"/>
        </authorList>
    </citation>
    <scope>IDENTIFICATION</scope>
    <source>
        <strain evidence="7">ACHKN1017</strain>
    </source>
</reference>
<evidence type="ECO:0000256" key="3">
    <source>
        <dbReference type="ARBA" id="ARBA00023157"/>
    </source>
</evidence>
<protein>
    <recommendedName>
        <fullName evidence="4">Cytochrome c oxidase subunit 6B1</fullName>
    </recommendedName>
    <alternativeName>
        <fullName evidence="5">Cytochrome c oxidase subunit VIb isoform 1</fullName>
    </alternativeName>
</protein>
<feature type="compositionally biased region" description="Basic and acidic residues" evidence="6">
    <location>
        <begin position="49"/>
        <end position="102"/>
    </location>
</feature>
<feature type="compositionally biased region" description="Basic and acidic residues" evidence="6">
    <location>
        <begin position="161"/>
        <end position="181"/>
    </location>
</feature>
<dbReference type="FunFam" id="1.10.10.140:FF:000001">
    <property type="entry name" value="Cytochrome c oxidase subunit 6B1"/>
    <property type="match status" value="1"/>
</dbReference>
<feature type="region of interest" description="Disordered" evidence="6">
    <location>
        <begin position="1"/>
        <end position="236"/>
    </location>
</feature>
<comment type="subcellular location">
    <subcellularLocation>
        <location evidence="1">Mitochondrion</location>
    </subcellularLocation>
</comment>
<dbReference type="PROSITE" id="PS51808">
    <property type="entry name" value="CHCH"/>
    <property type="match status" value="1"/>
</dbReference>
<dbReference type="SUPFAM" id="SSF47694">
    <property type="entry name" value="Cytochrome c oxidase subunit h"/>
    <property type="match status" value="1"/>
</dbReference>
<dbReference type="GO" id="GO:0008408">
    <property type="term" value="F:3'-5' exonuclease activity"/>
    <property type="evidence" value="ECO:0007669"/>
    <property type="project" value="InterPro"/>
</dbReference>
<dbReference type="InterPro" id="IPR036549">
    <property type="entry name" value="CX6/COA6-like_sf"/>
</dbReference>
<dbReference type="GO" id="GO:0016020">
    <property type="term" value="C:membrane"/>
    <property type="evidence" value="ECO:0007669"/>
    <property type="project" value="UniProtKB-ARBA"/>
</dbReference>
<dbReference type="VEuPathDB" id="VectorBase:ACHR002137"/>
<organism evidence="7 8">
    <name type="scientific">Anopheles christyi</name>
    <dbReference type="NCBI Taxonomy" id="43041"/>
    <lineage>
        <taxon>Eukaryota</taxon>
        <taxon>Metazoa</taxon>
        <taxon>Ecdysozoa</taxon>
        <taxon>Arthropoda</taxon>
        <taxon>Hexapoda</taxon>
        <taxon>Insecta</taxon>
        <taxon>Pterygota</taxon>
        <taxon>Neoptera</taxon>
        <taxon>Endopterygota</taxon>
        <taxon>Diptera</taxon>
        <taxon>Nematocera</taxon>
        <taxon>Culicoidea</taxon>
        <taxon>Culicidae</taxon>
        <taxon>Anophelinae</taxon>
        <taxon>Anopheles</taxon>
    </lineage>
</organism>
<evidence type="ECO:0000256" key="4">
    <source>
        <dbReference type="ARBA" id="ARBA00040060"/>
    </source>
</evidence>
<dbReference type="AlphaFoldDB" id="A0A182JUF5"/>
<dbReference type="InterPro" id="IPR048280">
    <property type="entry name" value="COX6B-like"/>
</dbReference>
<proteinExistence type="predicted"/>
<reference evidence="8" key="1">
    <citation type="submission" date="2013-03" db="EMBL/GenBank/DDBJ databases">
        <title>The Genome Sequence of Anopheles christyi ACHKN1017.</title>
        <authorList>
            <consortium name="The Broad Institute Genomics Platform"/>
            <person name="Neafsey D.E."/>
            <person name="Besansky N."/>
            <person name="Walker B."/>
            <person name="Young S.K."/>
            <person name="Zeng Q."/>
            <person name="Gargeya S."/>
            <person name="Fitzgerald M."/>
            <person name="Haas B."/>
            <person name="Abouelleil A."/>
            <person name="Allen A.W."/>
            <person name="Alvarado L."/>
            <person name="Arachchi H.M."/>
            <person name="Berlin A.M."/>
            <person name="Chapman S.B."/>
            <person name="Gainer-Dewar J."/>
            <person name="Goldberg J."/>
            <person name="Griggs A."/>
            <person name="Gujja S."/>
            <person name="Hansen M."/>
            <person name="Howarth C."/>
            <person name="Imamovic A."/>
            <person name="Ireland A."/>
            <person name="Larimer J."/>
            <person name="McCowan C."/>
            <person name="Murphy C."/>
            <person name="Pearson M."/>
            <person name="Poon T.W."/>
            <person name="Priest M."/>
            <person name="Roberts A."/>
            <person name="Saif S."/>
            <person name="Shea T."/>
            <person name="Sisk P."/>
            <person name="Sykes S."/>
            <person name="Wortman J."/>
            <person name="Nusbaum C."/>
            <person name="Birren B."/>
        </authorList>
    </citation>
    <scope>NUCLEOTIDE SEQUENCE [LARGE SCALE GENOMIC DNA]</scope>
    <source>
        <strain evidence="8">ACHKN1017</strain>
    </source>
</reference>
<dbReference type="PANTHER" id="PTHR34753">
    <property type="entry name" value="TELOMERASE RNA COMPONENT INTERACTING RNASE"/>
    <property type="match status" value="1"/>
</dbReference>
<feature type="compositionally biased region" description="Basic and acidic residues" evidence="6">
    <location>
        <begin position="139"/>
        <end position="150"/>
    </location>
</feature>
<name>A0A182JUF5_9DIPT</name>
<feature type="compositionally biased region" description="Polar residues" evidence="6">
    <location>
        <begin position="20"/>
        <end position="32"/>
    </location>
</feature>
<evidence type="ECO:0000256" key="2">
    <source>
        <dbReference type="ARBA" id="ARBA00023128"/>
    </source>
</evidence>
<dbReference type="Gene3D" id="1.10.10.140">
    <property type="entry name" value="Cytochrome c oxidase, subunit VIb"/>
    <property type="match status" value="1"/>
</dbReference>
<evidence type="ECO:0000313" key="8">
    <source>
        <dbReference type="Proteomes" id="UP000075881"/>
    </source>
</evidence>
<dbReference type="InterPro" id="IPR038838">
    <property type="entry name" value="TRIR"/>
</dbReference>
<dbReference type="PANTHER" id="PTHR34753:SF1">
    <property type="entry name" value="TELOMERASE RNA COMPONENT INTERACTING RNASE"/>
    <property type="match status" value="1"/>
</dbReference>
<evidence type="ECO:0000313" key="7">
    <source>
        <dbReference type="EnsemblMetazoa" id="ACHR002137-PA"/>
    </source>
</evidence>
<dbReference type="GO" id="GO:0008409">
    <property type="term" value="F:5'-3' exonuclease activity"/>
    <property type="evidence" value="ECO:0007669"/>
    <property type="project" value="InterPro"/>
</dbReference>
<keyword evidence="3" id="KW-1015">Disulfide bond</keyword>
<dbReference type="EnsemblMetazoa" id="ACHR002137-RA">
    <property type="protein sequence ID" value="ACHR002137-PA"/>
    <property type="gene ID" value="ACHR002137"/>
</dbReference>
<feature type="compositionally biased region" description="Basic and acidic residues" evidence="6">
    <location>
        <begin position="191"/>
        <end position="204"/>
    </location>
</feature>
<keyword evidence="8" id="KW-1185">Reference proteome</keyword>
<dbReference type="GO" id="GO:0005739">
    <property type="term" value="C:mitochondrion"/>
    <property type="evidence" value="ECO:0007669"/>
    <property type="project" value="UniProtKB-SubCell"/>
</dbReference>
<dbReference type="Proteomes" id="UP000075881">
    <property type="component" value="Unassembled WGS sequence"/>
</dbReference>